<proteinExistence type="predicted"/>
<keyword evidence="3" id="KW-1185">Reference proteome</keyword>
<evidence type="ECO:0008006" key="4">
    <source>
        <dbReference type="Google" id="ProtNLM"/>
    </source>
</evidence>
<sequence>MIRQLAFGIVAVVCCVYAMPVDVNLADCPPPNGTDKVMHWWQCSNGPVQALDVQPYDQTGTNYEYPIHLGTPMIMKVKISNPSATYTSPNLLKTVNIWKYGGWGGCSWSSVPTFGLLKNVDACSNGVPCPIVPNQQEVDVTLDFTQFGQIISLLKDNQPYQLEYLLHDKASGDNFCITAQAWAFIK</sequence>
<keyword evidence="1" id="KW-0732">Signal</keyword>
<evidence type="ECO:0000313" key="3">
    <source>
        <dbReference type="Proteomes" id="UP000494206"/>
    </source>
</evidence>
<protein>
    <recommendedName>
        <fullName evidence="4">MD-2-related lipid-recognition domain-containing protein</fullName>
    </recommendedName>
</protein>
<reference evidence="2 3" key="1">
    <citation type="submission" date="2020-04" db="EMBL/GenBank/DDBJ databases">
        <authorList>
            <person name="Laetsch R D."/>
            <person name="Stevens L."/>
            <person name="Kumar S."/>
            <person name="Blaxter L. M."/>
        </authorList>
    </citation>
    <scope>NUCLEOTIDE SEQUENCE [LARGE SCALE GENOMIC DNA]</scope>
</reference>
<evidence type="ECO:0000313" key="2">
    <source>
        <dbReference type="EMBL" id="CAB3402092.1"/>
    </source>
</evidence>
<dbReference type="SUPFAM" id="SSF81296">
    <property type="entry name" value="E set domains"/>
    <property type="match status" value="1"/>
</dbReference>
<feature type="signal peptide" evidence="1">
    <location>
        <begin position="1"/>
        <end position="18"/>
    </location>
</feature>
<dbReference type="Proteomes" id="UP000494206">
    <property type="component" value="Unassembled WGS sequence"/>
</dbReference>
<evidence type="ECO:0000256" key="1">
    <source>
        <dbReference type="SAM" id="SignalP"/>
    </source>
</evidence>
<accession>A0A8S1EJA8</accession>
<dbReference type="EMBL" id="CADEPM010000003">
    <property type="protein sequence ID" value="CAB3402092.1"/>
    <property type="molecule type" value="Genomic_DNA"/>
</dbReference>
<comment type="caution">
    <text evidence="2">The sequence shown here is derived from an EMBL/GenBank/DDBJ whole genome shotgun (WGS) entry which is preliminary data.</text>
</comment>
<gene>
    <name evidence="2" type="ORF">CBOVIS_LOCUS4758</name>
</gene>
<dbReference type="OrthoDB" id="5856944at2759"/>
<dbReference type="PANTHER" id="PTHR35573:SF4">
    <property type="entry name" value="ML DOMAIN-CONTAINING PROTEIN"/>
    <property type="match status" value="1"/>
</dbReference>
<dbReference type="InterPro" id="IPR014756">
    <property type="entry name" value="Ig_E-set"/>
</dbReference>
<organism evidence="2 3">
    <name type="scientific">Caenorhabditis bovis</name>
    <dbReference type="NCBI Taxonomy" id="2654633"/>
    <lineage>
        <taxon>Eukaryota</taxon>
        <taxon>Metazoa</taxon>
        <taxon>Ecdysozoa</taxon>
        <taxon>Nematoda</taxon>
        <taxon>Chromadorea</taxon>
        <taxon>Rhabditida</taxon>
        <taxon>Rhabditina</taxon>
        <taxon>Rhabditomorpha</taxon>
        <taxon>Rhabditoidea</taxon>
        <taxon>Rhabditidae</taxon>
        <taxon>Peloderinae</taxon>
        <taxon>Caenorhabditis</taxon>
    </lineage>
</organism>
<dbReference type="AlphaFoldDB" id="A0A8S1EJA8"/>
<feature type="chain" id="PRO_5035926937" description="MD-2-related lipid-recognition domain-containing protein" evidence="1">
    <location>
        <begin position="19"/>
        <end position="186"/>
    </location>
</feature>
<dbReference type="PANTHER" id="PTHR35573">
    <property type="entry name" value="PROTEIN CBG22129"/>
    <property type="match status" value="1"/>
</dbReference>
<name>A0A8S1EJA8_9PELO</name>